<dbReference type="EC" id="2.1.1.107" evidence="2"/>
<dbReference type="AlphaFoldDB" id="A0A4R7JL02"/>
<comment type="caution">
    <text evidence="10">The sequence shown here is derived from an EMBL/GenBank/DDBJ whole genome shotgun (WGS) entry which is preliminary data.</text>
</comment>
<keyword evidence="5" id="KW-0949">S-adenosyl-L-methionine</keyword>
<dbReference type="CDD" id="cd11642">
    <property type="entry name" value="SUMT"/>
    <property type="match status" value="1"/>
</dbReference>
<protein>
    <recommendedName>
        <fullName evidence="2">uroporphyrinogen-III C-methyltransferase</fullName>
        <ecNumber evidence="2">2.1.1.107</ecNumber>
    </recommendedName>
</protein>
<evidence type="ECO:0000313" key="10">
    <source>
        <dbReference type="EMBL" id="TDT38682.1"/>
    </source>
</evidence>
<evidence type="ECO:0000256" key="6">
    <source>
        <dbReference type="ARBA" id="ARBA00023244"/>
    </source>
</evidence>
<evidence type="ECO:0000256" key="5">
    <source>
        <dbReference type="ARBA" id="ARBA00022691"/>
    </source>
</evidence>
<dbReference type="GO" id="GO:0019354">
    <property type="term" value="P:siroheme biosynthetic process"/>
    <property type="evidence" value="ECO:0007669"/>
    <property type="project" value="InterPro"/>
</dbReference>
<name>A0A4R7JL02_9FLAO</name>
<keyword evidence="6" id="KW-0627">Porphyrin biosynthesis</keyword>
<dbReference type="InterPro" id="IPR035996">
    <property type="entry name" value="4pyrrol_Methylase_sf"/>
</dbReference>
<evidence type="ECO:0000256" key="4">
    <source>
        <dbReference type="ARBA" id="ARBA00022679"/>
    </source>
</evidence>
<dbReference type="InterPro" id="IPR006366">
    <property type="entry name" value="CobA/CysG_C"/>
</dbReference>
<evidence type="ECO:0000256" key="1">
    <source>
        <dbReference type="ARBA" id="ARBA00005879"/>
    </source>
</evidence>
<dbReference type="PROSITE" id="PS00840">
    <property type="entry name" value="SUMT_2"/>
    <property type="match status" value="1"/>
</dbReference>
<dbReference type="InterPro" id="IPR000878">
    <property type="entry name" value="4pyrrol_Mease"/>
</dbReference>
<dbReference type="Proteomes" id="UP000294749">
    <property type="component" value="Unassembled WGS sequence"/>
</dbReference>
<keyword evidence="3 8" id="KW-0489">Methyltransferase</keyword>
<evidence type="ECO:0000313" key="11">
    <source>
        <dbReference type="Proteomes" id="UP000294749"/>
    </source>
</evidence>
<dbReference type="SUPFAM" id="SSF53790">
    <property type="entry name" value="Tetrapyrrole methylase"/>
    <property type="match status" value="1"/>
</dbReference>
<reference evidence="10 11" key="1">
    <citation type="submission" date="2019-03" db="EMBL/GenBank/DDBJ databases">
        <title>Genomic Encyclopedia of Archaeal and Bacterial Type Strains, Phase II (KMG-II): from individual species to whole genera.</title>
        <authorList>
            <person name="Goeker M."/>
        </authorList>
    </citation>
    <scope>NUCLEOTIDE SEQUENCE [LARGE SCALE GENOMIC DNA]</scope>
    <source>
        <strain evidence="10 11">DSM 25233</strain>
    </source>
</reference>
<dbReference type="EMBL" id="SOAY01000016">
    <property type="protein sequence ID" value="TDT38682.1"/>
    <property type="molecule type" value="Genomic_DNA"/>
</dbReference>
<comment type="similarity">
    <text evidence="1 8">Belongs to the precorrin methyltransferase family.</text>
</comment>
<dbReference type="Gene3D" id="3.40.1010.10">
    <property type="entry name" value="Cobalt-precorrin-4 Transmethylase, Domain 1"/>
    <property type="match status" value="1"/>
</dbReference>
<dbReference type="PROSITE" id="PS00839">
    <property type="entry name" value="SUMT_1"/>
    <property type="match status" value="1"/>
</dbReference>
<comment type="pathway">
    <text evidence="7">Porphyrin-containing compound metabolism; siroheme biosynthesis; precorrin-2 from uroporphyrinogen III: step 1/1.</text>
</comment>
<organism evidence="10 11">
    <name type="scientific">Maribacter spongiicola</name>
    <dbReference type="NCBI Taxonomy" id="1206753"/>
    <lineage>
        <taxon>Bacteria</taxon>
        <taxon>Pseudomonadati</taxon>
        <taxon>Bacteroidota</taxon>
        <taxon>Flavobacteriia</taxon>
        <taxon>Flavobacteriales</taxon>
        <taxon>Flavobacteriaceae</taxon>
        <taxon>Maribacter</taxon>
    </lineage>
</organism>
<dbReference type="InterPro" id="IPR014776">
    <property type="entry name" value="4pyrrole_Mease_sub2"/>
</dbReference>
<evidence type="ECO:0000259" key="9">
    <source>
        <dbReference type="Pfam" id="PF00590"/>
    </source>
</evidence>
<evidence type="ECO:0000256" key="2">
    <source>
        <dbReference type="ARBA" id="ARBA00012162"/>
    </source>
</evidence>
<accession>A0A4R7JL02</accession>
<dbReference type="NCBIfam" id="NF004790">
    <property type="entry name" value="PRK06136.1"/>
    <property type="match status" value="1"/>
</dbReference>
<dbReference type="GO" id="GO:0004851">
    <property type="term" value="F:uroporphyrin-III C-methyltransferase activity"/>
    <property type="evidence" value="ECO:0007669"/>
    <property type="project" value="UniProtKB-EC"/>
</dbReference>
<keyword evidence="4 8" id="KW-0808">Transferase</keyword>
<dbReference type="InterPro" id="IPR014777">
    <property type="entry name" value="4pyrrole_Mease_sub1"/>
</dbReference>
<evidence type="ECO:0000256" key="3">
    <source>
        <dbReference type="ARBA" id="ARBA00022603"/>
    </source>
</evidence>
<dbReference type="FunFam" id="3.40.1010.10:FF:000001">
    <property type="entry name" value="Siroheme synthase"/>
    <property type="match status" value="1"/>
</dbReference>
<dbReference type="PANTHER" id="PTHR45790:SF3">
    <property type="entry name" value="S-ADENOSYL-L-METHIONINE-DEPENDENT UROPORPHYRINOGEN III METHYLTRANSFERASE, CHLOROPLASTIC"/>
    <property type="match status" value="1"/>
</dbReference>
<dbReference type="InterPro" id="IPR050161">
    <property type="entry name" value="Siro_Cobalamin_biosynth"/>
</dbReference>
<dbReference type="NCBIfam" id="TIGR01469">
    <property type="entry name" value="cobA_cysG_Cterm"/>
    <property type="match status" value="1"/>
</dbReference>
<sequence>MSLEINITKTEGSRRQVEVPPSGARGLLTVVGAGPGDIELITLKAIRTLENADVVLYDALVNEELLDYAKNAELIFVGKRKGCYAYQQEQINELIVSRAKSAGHVVRLKGGDPFVFGRGSEEMDYAASHGLEVAMVPGISSSLSVPASQNIPVTKRGASESFWVITGTTKEHKLSTDVALAAKSSATVVILMGMSKLPQIVELFKGEGKAEMPIAIIQNGTRENEKVGIATIETIVDVVEKENLSNPAIIIIGEVVKHREALVEAKNQYSQENGSLSEV</sequence>
<feature type="domain" description="Tetrapyrrole methylase" evidence="9">
    <location>
        <begin position="28"/>
        <end position="235"/>
    </location>
</feature>
<dbReference type="Gene3D" id="3.30.950.10">
    <property type="entry name" value="Methyltransferase, Cobalt-precorrin-4 Transmethylase, Domain 2"/>
    <property type="match status" value="1"/>
</dbReference>
<gene>
    <name evidence="10" type="ORF">CLV90_3655</name>
</gene>
<dbReference type="GO" id="GO:0032259">
    <property type="term" value="P:methylation"/>
    <property type="evidence" value="ECO:0007669"/>
    <property type="project" value="UniProtKB-KW"/>
</dbReference>
<dbReference type="InterPro" id="IPR003043">
    <property type="entry name" value="Uropor_MeTrfase_CS"/>
</dbReference>
<evidence type="ECO:0000256" key="7">
    <source>
        <dbReference type="ARBA" id="ARBA00025705"/>
    </source>
</evidence>
<dbReference type="PANTHER" id="PTHR45790">
    <property type="entry name" value="SIROHEME SYNTHASE-RELATED"/>
    <property type="match status" value="1"/>
</dbReference>
<keyword evidence="11" id="KW-1185">Reference proteome</keyword>
<dbReference type="OrthoDB" id="9815856at2"/>
<evidence type="ECO:0000256" key="8">
    <source>
        <dbReference type="RuleBase" id="RU003960"/>
    </source>
</evidence>
<dbReference type="RefSeq" id="WP_133688879.1">
    <property type="nucleotide sequence ID" value="NZ_SOAY01000016.1"/>
</dbReference>
<dbReference type="Pfam" id="PF00590">
    <property type="entry name" value="TP_methylase"/>
    <property type="match status" value="1"/>
</dbReference>
<proteinExistence type="inferred from homology"/>